<evidence type="ECO:0000256" key="2">
    <source>
        <dbReference type="ARBA" id="ARBA00022670"/>
    </source>
</evidence>
<organism evidence="6 7">
    <name type="scientific">Brassica carinata</name>
    <name type="common">Ethiopian mustard</name>
    <name type="synonym">Abyssinian cabbage</name>
    <dbReference type="NCBI Taxonomy" id="52824"/>
    <lineage>
        <taxon>Eukaryota</taxon>
        <taxon>Viridiplantae</taxon>
        <taxon>Streptophyta</taxon>
        <taxon>Embryophyta</taxon>
        <taxon>Tracheophyta</taxon>
        <taxon>Spermatophyta</taxon>
        <taxon>Magnoliopsida</taxon>
        <taxon>eudicotyledons</taxon>
        <taxon>Gunneridae</taxon>
        <taxon>Pentapetalae</taxon>
        <taxon>rosids</taxon>
        <taxon>malvids</taxon>
        <taxon>Brassicales</taxon>
        <taxon>Brassicaceae</taxon>
        <taxon>Brassiceae</taxon>
        <taxon>Brassica</taxon>
    </lineage>
</organism>
<feature type="region of interest" description="Disordered" evidence="4">
    <location>
        <begin position="166"/>
        <end position="197"/>
    </location>
</feature>
<reference evidence="6 7" key="1">
    <citation type="submission" date="2020-02" db="EMBL/GenBank/DDBJ databases">
        <authorList>
            <person name="Ma Q."/>
            <person name="Huang Y."/>
            <person name="Song X."/>
            <person name="Pei D."/>
        </authorList>
    </citation>
    <scope>NUCLEOTIDE SEQUENCE [LARGE SCALE GENOMIC DNA]</scope>
    <source>
        <strain evidence="6">Sxm20200214</strain>
        <tissue evidence="6">Leaf</tissue>
    </source>
</reference>
<dbReference type="Pfam" id="PF02902">
    <property type="entry name" value="Peptidase_C48"/>
    <property type="match status" value="1"/>
</dbReference>
<evidence type="ECO:0000259" key="5">
    <source>
        <dbReference type="PROSITE" id="PS50600"/>
    </source>
</evidence>
<sequence length="547" mass="59404">MAISLTKVIPAMIPPSPQTVARKIEGVIGVTADISGQISGGSVESSMVKSLGISDGEGVEVDLGSEGGEMSGKLEENVEKIATLSSDIRILSETATLSNLVRPNRRPFVVDSSTQTNPDTSTIINEAINFANRATSSVAPGDPSIVFMTTRVSGETDCGDTLASVEVDNSGPEDGQACKSSPPCPPDQQSSPVCNVTNTESTLDPALLFPNPTFSLGLSQEPRVEGPKDANVINNNEEEDGDEGNVVSNTEEVAIECRKSKRQKVPTKSLLGEYECDRGFLKRARKAISDAIYKGDNIDYSAKFSILLDKIKTSFCLSHEKGEIQGKELYELVERSSQPSTKVVDVLMSHISSLFESQSSPNQLSSCIIMDTQFVSQFTKLYTKFSKSSKKESFKFPAGLVQMIQERPSYADAGRFYFPFNLDKQYWVGICLDCSSWSVTVLDCNISLRTDSMMNREVKPIAVMFPYLLKQTGRQVGTRDCKAMGIERPRSIPQQNAITDSGISAVLFIQAHAVGGVDVCKCITPDVLDTEVERVLISLYESNVGLL</sequence>
<keyword evidence="3" id="KW-0378">Hydrolase</keyword>
<dbReference type="InterPro" id="IPR003653">
    <property type="entry name" value="Peptidase_C48_C"/>
</dbReference>
<dbReference type="GO" id="GO:0006508">
    <property type="term" value="P:proteolysis"/>
    <property type="evidence" value="ECO:0007669"/>
    <property type="project" value="UniProtKB-KW"/>
</dbReference>
<feature type="domain" description="Ubiquitin-like protease family profile" evidence="5">
    <location>
        <begin position="322"/>
        <end position="512"/>
    </location>
</feature>
<evidence type="ECO:0000313" key="7">
    <source>
        <dbReference type="Proteomes" id="UP000886595"/>
    </source>
</evidence>
<dbReference type="Proteomes" id="UP000886595">
    <property type="component" value="Unassembled WGS sequence"/>
</dbReference>
<comment type="similarity">
    <text evidence="1">Belongs to the peptidase C48 family.</text>
</comment>
<protein>
    <recommendedName>
        <fullName evidence="5">Ubiquitin-like protease family profile domain-containing protein</fullName>
    </recommendedName>
</protein>
<evidence type="ECO:0000256" key="1">
    <source>
        <dbReference type="ARBA" id="ARBA00005234"/>
    </source>
</evidence>
<dbReference type="InterPro" id="IPR038765">
    <property type="entry name" value="Papain-like_cys_pep_sf"/>
</dbReference>
<gene>
    <name evidence="6" type="ORF">Bca52824_006555</name>
</gene>
<accession>A0A8X8B729</accession>
<evidence type="ECO:0000256" key="4">
    <source>
        <dbReference type="SAM" id="MobiDB-lite"/>
    </source>
</evidence>
<dbReference type="EMBL" id="JAAMPC010000002">
    <property type="protein sequence ID" value="KAG2323827.1"/>
    <property type="molecule type" value="Genomic_DNA"/>
</dbReference>
<dbReference type="PROSITE" id="PS50600">
    <property type="entry name" value="ULP_PROTEASE"/>
    <property type="match status" value="1"/>
</dbReference>
<proteinExistence type="inferred from homology"/>
<keyword evidence="2" id="KW-0645">Protease</keyword>
<dbReference type="AlphaFoldDB" id="A0A8X8B729"/>
<dbReference type="SUPFAM" id="SSF54001">
    <property type="entry name" value="Cysteine proteinases"/>
    <property type="match status" value="1"/>
</dbReference>
<dbReference type="OrthoDB" id="1111875at2759"/>
<feature type="region of interest" description="Disordered" evidence="4">
    <location>
        <begin position="212"/>
        <end position="246"/>
    </location>
</feature>
<comment type="caution">
    <text evidence="6">The sequence shown here is derived from an EMBL/GenBank/DDBJ whole genome shotgun (WGS) entry which is preliminary data.</text>
</comment>
<evidence type="ECO:0000256" key="3">
    <source>
        <dbReference type="ARBA" id="ARBA00022801"/>
    </source>
</evidence>
<keyword evidence="7" id="KW-1185">Reference proteome</keyword>
<evidence type="ECO:0000313" key="6">
    <source>
        <dbReference type="EMBL" id="KAG2323827.1"/>
    </source>
</evidence>
<name>A0A8X8B729_BRACI</name>
<dbReference type="Gene3D" id="3.40.395.10">
    <property type="entry name" value="Adenoviral Proteinase, Chain A"/>
    <property type="match status" value="1"/>
</dbReference>
<dbReference type="GO" id="GO:0008234">
    <property type="term" value="F:cysteine-type peptidase activity"/>
    <property type="evidence" value="ECO:0007669"/>
    <property type="project" value="InterPro"/>
</dbReference>